<dbReference type="InterPro" id="IPR002197">
    <property type="entry name" value="HTH_Fis"/>
</dbReference>
<dbReference type="AlphaFoldDB" id="B3ER51"/>
<dbReference type="InterPro" id="IPR009057">
    <property type="entry name" value="Homeodomain-like_sf"/>
</dbReference>
<dbReference type="eggNOG" id="COG2204">
    <property type="taxonomic scope" value="Bacteria"/>
</dbReference>
<dbReference type="SUPFAM" id="SSF46689">
    <property type="entry name" value="Homeodomain-like"/>
    <property type="match status" value="1"/>
</dbReference>
<keyword evidence="3" id="KW-1185">Reference proteome</keyword>
<dbReference type="HOGENOM" id="CLU_143346_0_0_10"/>
<evidence type="ECO:0000313" key="2">
    <source>
        <dbReference type="EMBL" id="ACE05703.1"/>
    </source>
</evidence>
<protein>
    <recommendedName>
        <fullName evidence="1">DNA binding HTH domain-containing protein</fullName>
    </recommendedName>
</protein>
<dbReference type="Proteomes" id="UP000001227">
    <property type="component" value="Chromosome"/>
</dbReference>
<proteinExistence type="predicted"/>
<evidence type="ECO:0000313" key="3">
    <source>
        <dbReference type="Proteomes" id="UP000001227"/>
    </source>
</evidence>
<evidence type="ECO:0000259" key="1">
    <source>
        <dbReference type="Pfam" id="PF02954"/>
    </source>
</evidence>
<dbReference type="EMBL" id="CP001102">
    <property type="protein sequence ID" value="ACE05703.1"/>
    <property type="molecule type" value="Genomic_DNA"/>
</dbReference>
<dbReference type="RefSeq" id="WP_012472463.1">
    <property type="nucleotide sequence ID" value="NC_010830.1"/>
</dbReference>
<dbReference type="Gene3D" id="1.10.10.60">
    <property type="entry name" value="Homeodomain-like"/>
    <property type="match status" value="1"/>
</dbReference>
<organism evidence="2 3">
    <name type="scientific">Amoebophilus asiaticus (strain 5a2)</name>
    <dbReference type="NCBI Taxonomy" id="452471"/>
    <lineage>
        <taxon>Bacteria</taxon>
        <taxon>Pseudomonadati</taxon>
        <taxon>Bacteroidota</taxon>
        <taxon>Cytophagia</taxon>
        <taxon>Cytophagales</taxon>
        <taxon>Amoebophilaceae</taxon>
        <taxon>Candidatus Amoebophilus</taxon>
    </lineage>
</organism>
<dbReference type="OrthoDB" id="981159at2"/>
<gene>
    <name evidence="2" type="ordered locus">Aasi_0262</name>
</gene>
<dbReference type="STRING" id="452471.Aasi_0262"/>
<name>B3ER51_AMOA5</name>
<accession>B3ER51</accession>
<reference evidence="2 3" key="1">
    <citation type="journal article" date="2010" name="J. Bacteriol.">
        <title>The genome of the amoeba symbiont 'Candidatus Amoebophilus asiaticus' reveals common mechanisms for host cell interaction among amoeba-associated bacteria.</title>
        <authorList>
            <person name="Schmitz-Esser S."/>
            <person name="Tischler P."/>
            <person name="Arnold R."/>
            <person name="Montanaro J."/>
            <person name="Wagner M."/>
            <person name="Rattei T."/>
            <person name="Horn M."/>
        </authorList>
    </citation>
    <scope>NUCLEOTIDE SEQUENCE [LARGE SCALE GENOMIC DNA]</scope>
    <source>
        <strain evidence="2 3">5a2</strain>
    </source>
</reference>
<dbReference type="KEGG" id="aas:Aasi_0262"/>
<feature type="domain" description="DNA binding HTH" evidence="1">
    <location>
        <begin position="6"/>
        <end position="36"/>
    </location>
</feature>
<sequence length="134" mass="15852">MSHRGQIIEKIIRRSGYSITRLAKKLGISRNTLYNRFENANLGYRFIMEVGNIIHYDFTIDFPEMKEEIELMGDTPIRSFDRETAERWKAESKYILLLEKYTKLLGMLAKLANENTLTTLKKEILDFIEKEEKL</sequence>
<dbReference type="GO" id="GO:0043565">
    <property type="term" value="F:sequence-specific DNA binding"/>
    <property type="evidence" value="ECO:0007669"/>
    <property type="project" value="InterPro"/>
</dbReference>
<dbReference type="Pfam" id="PF02954">
    <property type="entry name" value="HTH_8"/>
    <property type="match status" value="1"/>
</dbReference>